<dbReference type="InterPro" id="IPR005174">
    <property type="entry name" value="KIB1-4_b-propeller"/>
</dbReference>
<organism evidence="2 3">
    <name type="scientific">Theobroma cacao</name>
    <name type="common">Cacao</name>
    <name type="synonym">Cocoa</name>
    <dbReference type="NCBI Taxonomy" id="3641"/>
    <lineage>
        <taxon>Eukaryota</taxon>
        <taxon>Viridiplantae</taxon>
        <taxon>Streptophyta</taxon>
        <taxon>Embryophyta</taxon>
        <taxon>Tracheophyta</taxon>
        <taxon>Spermatophyta</taxon>
        <taxon>Magnoliopsida</taxon>
        <taxon>eudicotyledons</taxon>
        <taxon>Gunneridae</taxon>
        <taxon>Pentapetalae</taxon>
        <taxon>rosids</taxon>
        <taxon>malvids</taxon>
        <taxon>Malvales</taxon>
        <taxon>Malvaceae</taxon>
        <taxon>Byttnerioideae</taxon>
        <taxon>Theobroma</taxon>
    </lineage>
</organism>
<dbReference type="Pfam" id="PF03478">
    <property type="entry name" value="Beta-prop_KIB1-4"/>
    <property type="match status" value="1"/>
</dbReference>
<keyword evidence="3" id="KW-1185">Reference proteome</keyword>
<dbReference type="Pfam" id="PF00646">
    <property type="entry name" value="F-box"/>
    <property type="match status" value="1"/>
</dbReference>
<evidence type="ECO:0000313" key="3">
    <source>
        <dbReference type="Proteomes" id="UP000026915"/>
    </source>
</evidence>
<feature type="domain" description="F-box" evidence="1">
    <location>
        <begin position="49"/>
        <end position="92"/>
    </location>
</feature>
<dbReference type="PANTHER" id="PTHR33110">
    <property type="entry name" value="F-BOX/KELCH-REPEAT PROTEIN-RELATED"/>
    <property type="match status" value="1"/>
</dbReference>
<reference evidence="2 3" key="1">
    <citation type="journal article" date="2013" name="Genome Biol.">
        <title>The genome sequence of the most widely cultivated cacao type and its use to identify candidate genes regulating pod color.</title>
        <authorList>
            <person name="Motamayor J.C."/>
            <person name="Mockaitis K."/>
            <person name="Schmutz J."/>
            <person name="Haiminen N."/>
            <person name="Iii D.L."/>
            <person name="Cornejo O."/>
            <person name="Findley S.D."/>
            <person name="Zheng P."/>
            <person name="Utro F."/>
            <person name="Royaert S."/>
            <person name="Saski C."/>
            <person name="Jenkins J."/>
            <person name="Podicheti R."/>
            <person name="Zhao M."/>
            <person name="Scheffler B.E."/>
            <person name="Stack J.C."/>
            <person name="Feltus F.A."/>
            <person name="Mustiga G.M."/>
            <person name="Amores F."/>
            <person name="Phillips W."/>
            <person name="Marelli J.P."/>
            <person name="May G.D."/>
            <person name="Shapiro H."/>
            <person name="Ma J."/>
            <person name="Bustamante C.D."/>
            <person name="Schnell R.J."/>
            <person name="Main D."/>
            <person name="Gilbert D."/>
            <person name="Parida L."/>
            <person name="Kuhn D.N."/>
        </authorList>
    </citation>
    <scope>NUCLEOTIDE SEQUENCE [LARGE SCALE GENOMIC DNA]</scope>
    <source>
        <strain evidence="3">cv. Matina 1-6</strain>
    </source>
</reference>
<dbReference type="eggNOG" id="ENOG502SQ6V">
    <property type="taxonomic scope" value="Eukaryota"/>
</dbReference>
<proteinExistence type="predicted"/>
<dbReference type="InParanoid" id="A0A061DYG4"/>
<dbReference type="InterPro" id="IPR036047">
    <property type="entry name" value="F-box-like_dom_sf"/>
</dbReference>
<accession>A0A061DYG4</accession>
<evidence type="ECO:0000259" key="1">
    <source>
        <dbReference type="SMART" id="SM00256"/>
    </source>
</evidence>
<name>A0A061DYG4_THECC</name>
<dbReference type="STRING" id="3641.A0A061DYG4"/>
<dbReference type="SUPFAM" id="SSF81383">
    <property type="entry name" value="F-box domain"/>
    <property type="match status" value="1"/>
</dbReference>
<gene>
    <name evidence="2" type="ORF">TCM_006464</name>
</gene>
<dbReference type="AlphaFoldDB" id="A0A061DYG4"/>
<dbReference type="SMART" id="SM00256">
    <property type="entry name" value="FBOX"/>
    <property type="match status" value="1"/>
</dbReference>
<dbReference type="Gramene" id="EOX97462">
    <property type="protein sequence ID" value="EOX97462"/>
    <property type="gene ID" value="TCM_006464"/>
</dbReference>
<dbReference type="InterPro" id="IPR001810">
    <property type="entry name" value="F-box_dom"/>
</dbReference>
<evidence type="ECO:0000313" key="2">
    <source>
        <dbReference type="EMBL" id="EOX97462.1"/>
    </source>
</evidence>
<dbReference type="EMBL" id="CM001880">
    <property type="protein sequence ID" value="EOX97462.1"/>
    <property type="molecule type" value="Genomic_DNA"/>
</dbReference>
<dbReference type="HOGENOM" id="CLU_599093_0_0_1"/>
<dbReference type="OMA" id="IMEMIVR"/>
<dbReference type="Proteomes" id="UP000026915">
    <property type="component" value="Chromosome 2"/>
</dbReference>
<dbReference type="Gene3D" id="1.20.1280.50">
    <property type="match status" value="1"/>
</dbReference>
<sequence length="457" mass="51445">MLSTLFQARRSLGLCLGKGWSSLSKPFVKGMCEKEPEKTQKVHPQWDKLPRDIWGLIFQRLLLVDRIHASLVCKQWSSALKQSPPQPIWILLPPDNINDNNDCKHMISFFDLGEGAIGKLNLPKSISGATLIGASKGWLALTKGKKNSPQIFLLDPISGVQIPLPPLSTIRSTSEDTNAIDKIEISSRDASQSVVAACFDEGRILALCRPKDKRWIIFEGLGVADDHRYACILFCHGILYALITTEDDEVTFQFQTHSLKLAGDHDVILKLIPLTMFEISSPIFLEDPLEEVDTFGKNWAAIPYLVESNGDLLIVLKILDALITEDEDQDDDDEDNVEPIFSYCRIATFEVFKVEASDDTLWLTRLSNLDDQTLFIDGVDSLSLPGENFSKNCIYFLEDSFGYTAEGWKPIISRESGVFYLHDGRIERSLPSLDLSKLGKDFCYLWFFPNIKIGDFN</sequence>
<protein>
    <recommendedName>
        <fullName evidence="1">F-box domain-containing protein</fullName>
    </recommendedName>
</protein>
<dbReference type="PANTHER" id="PTHR33110:SF71">
    <property type="entry name" value="F-BOX_KELCH-REPEAT PROTEIN"/>
    <property type="match status" value="1"/>
</dbReference>